<reference evidence="1 2" key="1">
    <citation type="submission" date="2013-12" db="EMBL/GenBank/DDBJ databases">
        <title>A Varibaculum cambriense genome reconstructed from a premature infant gut community with otherwise low bacterial novelty that shifts toward anaerobic metabolism during the third week of life.</title>
        <authorList>
            <person name="Brown C.T."/>
            <person name="Sharon I."/>
            <person name="Thomas B.C."/>
            <person name="Castelle C.J."/>
            <person name="Morowitz M.J."/>
            <person name="Banfield J.F."/>
        </authorList>
    </citation>
    <scope>NUCLEOTIDE SEQUENCE [LARGE SCALE GENOMIC DNA]</scope>
    <source>
        <strain evidence="2">DORA_11</strain>
    </source>
</reference>
<protein>
    <submittedName>
        <fullName evidence="1">Uncharacterized protein</fullName>
    </submittedName>
</protein>
<dbReference type="PATRIC" id="fig|1403949.3.peg.16"/>
<organism evidence="1 2">
    <name type="scientific">Veillonella dispar DORA_11</name>
    <dbReference type="NCBI Taxonomy" id="1403949"/>
    <lineage>
        <taxon>Bacteria</taxon>
        <taxon>Bacillati</taxon>
        <taxon>Bacillota</taxon>
        <taxon>Negativicutes</taxon>
        <taxon>Veillonellales</taxon>
        <taxon>Veillonellaceae</taxon>
        <taxon>Veillonella</taxon>
    </lineage>
</organism>
<evidence type="ECO:0000313" key="2">
    <source>
        <dbReference type="Proteomes" id="UP000018855"/>
    </source>
</evidence>
<dbReference type="AlphaFoldDB" id="W1V949"/>
<name>W1V949_9FIRM</name>
<dbReference type="EMBL" id="AZMJ01000005">
    <property type="protein sequence ID" value="ETJ02507.1"/>
    <property type="molecule type" value="Genomic_DNA"/>
</dbReference>
<comment type="caution">
    <text evidence="1">The sequence shown here is derived from an EMBL/GenBank/DDBJ whole genome shotgun (WGS) entry which is preliminary data.</text>
</comment>
<sequence length="114" mass="12585">MSYDKIDAAFSNAKAVFGKLKIGVRVTKISEDKVHVVGQAKDMYNFEWLPDYDSDIPAVPPAEFSADYIAKLLSIAKDTSKQSALIAANNIAYLEQRAGIIKPFKYGIQIDTVI</sequence>
<dbReference type="Proteomes" id="UP000018855">
    <property type="component" value="Unassembled WGS sequence"/>
</dbReference>
<accession>W1V949</accession>
<evidence type="ECO:0000313" key="1">
    <source>
        <dbReference type="EMBL" id="ETJ02507.1"/>
    </source>
</evidence>
<proteinExistence type="predicted"/>
<gene>
    <name evidence="1" type="ORF">Q619_VDC00005G0013</name>
</gene>